<keyword evidence="4" id="KW-1185">Reference proteome</keyword>
<feature type="compositionally biased region" description="Polar residues" evidence="1">
    <location>
        <begin position="850"/>
        <end position="864"/>
    </location>
</feature>
<feature type="compositionally biased region" description="Polar residues" evidence="1">
    <location>
        <begin position="806"/>
        <end position="816"/>
    </location>
</feature>
<dbReference type="PROSITE" id="PS51205">
    <property type="entry name" value="VPS9"/>
    <property type="match status" value="1"/>
</dbReference>
<accession>A0AAW0YXV7</accession>
<organism evidence="3 4">
    <name type="scientific">Kwoniella newhampshirensis</name>
    <dbReference type="NCBI Taxonomy" id="1651941"/>
    <lineage>
        <taxon>Eukaryota</taxon>
        <taxon>Fungi</taxon>
        <taxon>Dikarya</taxon>
        <taxon>Basidiomycota</taxon>
        <taxon>Agaricomycotina</taxon>
        <taxon>Tremellomycetes</taxon>
        <taxon>Tremellales</taxon>
        <taxon>Cryptococcaceae</taxon>
        <taxon>Kwoniella</taxon>
    </lineage>
</organism>
<dbReference type="SUPFAM" id="SSF109993">
    <property type="entry name" value="VPS9 domain"/>
    <property type="match status" value="1"/>
</dbReference>
<evidence type="ECO:0000313" key="4">
    <source>
        <dbReference type="Proteomes" id="UP001388673"/>
    </source>
</evidence>
<dbReference type="PANTHER" id="PTHR23101:SF25">
    <property type="entry name" value="GTPASE-ACTIVATING PROTEIN AND VPS9 DOMAIN-CONTAINING PROTEIN 1"/>
    <property type="match status" value="1"/>
</dbReference>
<dbReference type="GO" id="GO:0031267">
    <property type="term" value="F:small GTPase binding"/>
    <property type="evidence" value="ECO:0007669"/>
    <property type="project" value="TreeGrafter"/>
</dbReference>
<feature type="compositionally biased region" description="Polar residues" evidence="1">
    <location>
        <begin position="345"/>
        <end position="356"/>
    </location>
</feature>
<gene>
    <name evidence="3" type="ORF">IAR55_004434</name>
</gene>
<feature type="region of interest" description="Disordered" evidence="1">
    <location>
        <begin position="1070"/>
        <end position="1095"/>
    </location>
</feature>
<dbReference type="RefSeq" id="XP_066801947.1">
    <property type="nucleotide sequence ID" value="XM_066947533.1"/>
</dbReference>
<name>A0AAW0YXV7_9TREE</name>
<feature type="compositionally biased region" description="Pro residues" evidence="1">
    <location>
        <begin position="776"/>
        <end position="791"/>
    </location>
</feature>
<dbReference type="InterPro" id="IPR003123">
    <property type="entry name" value="VPS9"/>
</dbReference>
<feature type="domain" description="VPS9" evidence="2">
    <location>
        <begin position="679"/>
        <end position="990"/>
    </location>
</feature>
<evidence type="ECO:0000259" key="2">
    <source>
        <dbReference type="PROSITE" id="PS51205"/>
    </source>
</evidence>
<protein>
    <recommendedName>
        <fullName evidence="2">VPS9 domain-containing protein</fullName>
    </recommendedName>
</protein>
<comment type="caution">
    <text evidence="3">The sequence shown here is derived from an EMBL/GenBank/DDBJ whole genome shotgun (WGS) entry which is preliminary data.</text>
</comment>
<reference evidence="3 4" key="1">
    <citation type="journal article" date="2024" name="bioRxiv">
        <title>Comparative genomics of Cryptococcus and Kwoniella reveals pathogenesis evolution and contrasting karyotype dynamics via intercentromeric recombination or chromosome fusion.</title>
        <authorList>
            <person name="Coelho M.A."/>
            <person name="David-Palma M."/>
            <person name="Shea T."/>
            <person name="Bowers K."/>
            <person name="McGinley-Smith S."/>
            <person name="Mohammad A.W."/>
            <person name="Gnirke A."/>
            <person name="Yurkov A.M."/>
            <person name="Nowrousian M."/>
            <person name="Sun S."/>
            <person name="Cuomo C.A."/>
            <person name="Heitman J."/>
        </authorList>
    </citation>
    <scope>NUCLEOTIDE SEQUENCE [LARGE SCALE GENOMIC DNA]</scope>
    <source>
        <strain evidence="3 4">CBS 13917</strain>
    </source>
</reference>
<feature type="region of interest" description="Disordered" evidence="1">
    <location>
        <begin position="850"/>
        <end position="869"/>
    </location>
</feature>
<feature type="compositionally biased region" description="Low complexity" evidence="1">
    <location>
        <begin position="127"/>
        <end position="153"/>
    </location>
</feature>
<dbReference type="GO" id="GO:0030139">
    <property type="term" value="C:endocytic vesicle"/>
    <property type="evidence" value="ECO:0007669"/>
    <property type="project" value="TreeGrafter"/>
</dbReference>
<dbReference type="KEGG" id="kne:92181692"/>
<feature type="compositionally biased region" description="Low complexity" evidence="1">
    <location>
        <begin position="39"/>
        <end position="64"/>
    </location>
</feature>
<dbReference type="InterPro" id="IPR037191">
    <property type="entry name" value="VPS9_dom_sf"/>
</dbReference>
<feature type="compositionally biased region" description="Polar residues" evidence="1">
    <location>
        <begin position="1075"/>
        <end position="1085"/>
    </location>
</feature>
<dbReference type="Proteomes" id="UP001388673">
    <property type="component" value="Unassembled WGS sequence"/>
</dbReference>
<feature type="compositionally biased region" description="Basic and acidic residues" evidence="1">
    <location>
        <begin position="1190"/>
        <end position="1201"/>
    </location>
</feature>
<dbReference type="Pfam" id="PF02204">
    <property type="entry name" value="VPS9"/>
    <property type="match status" value="1"/>
</dbReference>
<feature type="region of interest" description="Disordered" evidence="1">
    <location>
        <begin position="888"/>
        <end position="925"/>
    </location>
</feature>
<feature type="compositionally biased region" description="Low complexity" evidence="1">
    <location>
        <begin position="1264"/>
        <end position="1273"/>
    </location>
</feature>
<dbReference type="EMBL" id="JBCAWK010000008">
    <property type="protein sequence ID" value="KAK8850516.1"/>
    <property type="molecule type" value="Genomic_DNA"/>
</dbReference>
<feature type="compositionally biased region" description="Basic and acidic residues" evidence="1">
    <location>
        <begin position="387"/>
        <end position="396"/>
    </location>
</feature>
<dbReference type="Gene3D" id="1.20.1050.80">
    <property type="entry name" value="VPS9 domain"/>
    <property type="match status" value="2"/>
</dbReference>
<feature type="compositionally biased region" description="Polar residues" evidence="1">
    <location>
        <begin position="66"/>
        <end position="78"/>
    </location>
</feature>
<feature type="compositionally biased region" description="Polar residues" evidence="1">
    <location>
        <begin position="1288"/>
        <end position="1311"/>
    </location>
</feature>
<proteinExistence type="predicted"/>
<dbReference type="GO" id="GO:0005829">
    <property type="term" value="C:cytosol"/>
    <property type="evidence" value="ECO:0007669"/>
    <property type="project" value="TreeGrafter"/>
</dbReference>
<feature type="region of interest" description="Disordered" evidence="1">
    <location>
        <begin position="605"/>
        <end position="634"/>
    </location>
</feature>
<dbReference type="InterPro" id="IPR045046">
    <property type="entry name" value="Vps9-like"/>
</dbReference>
<dbReference type="GO" id="GO:0016192">
    <property type="term" value="P:vesicle-mediated transport"/>
    <property type="evidence" value="ECO:0007669"/>
    <property type="project" value="InterPro"/>
</dbReference>
<feature type="compositionally biased region" description="Pro residues" evidence="1">
    <location>
        <begin position="448"/>
        <end position="464"/>
    </location>
</feature>
<feature type="compositionally biased region" description="Low complexity" evidence="1">
    <location>
        <begin position="8"/>
        <end position="22"/>
    </location>
</feature>
<feature type="region of interest" description="Disordered" evidence="1">
    <location>
        <begin position="345"/>
        <end position="484"/>
    </location>
</feature>
<feature type="region of interest" description="Disordered" evidence="1">
    <location>
        <begin position="765"/>
        <end position="845"/>
    </location>
</feature>
<feature type="compositionally biased region" description="Acidic residues" evidence="1">
    <location>
        <begin position="1159"/>
        <end position="1174"/>
    </location>
</feature>
<feature type="compositionally biased region" description="Polar residues" evidence="1">
    <location>
        <begin position="106"/>
        <end position="126"/>
    </location>
</feature>
<feature type="compositionally biased region" description="Polar residues" evidence="1">
    <location>
        <begin position="1234"/>
        <end position="1246"/>
    </location>
</feature>
<feature type="compositionally biased region" description="Low complexity" evidence="1">
    <location>
        <begin position="357"/>
        <end position="367"/>
    </location>
</feature>
<evidence type="ECO:0000256" key="1">
    <source>
        <dbReference type="SAM" id="MobiDB-lite"/>
    </source>
</evidence>
<feature type="compositionally biased region" description="Low complexity" evidence="1">
    <location>
        <begin position="415"/>
        <end position="436"/>
    </location>
</feature>
<dbReference type="GeneID" id="92181692"/>
<feature type="compositionally biased region" description="Low complexity" evidence="1">
    <location>
        <begin position="827"/>
        <end position="840"/>
    </location>
</feature>
<dbReference type="PANTHER" id="PTHR23101">
    <property type="entry name" value="RAB GDP/GTP EXCHANGE FACTOR"/>
    <property type="match status" value="1"/>
</dbReference>
<evidence type="ECO:0000313" key="3">
    <source>
        <dbReference type="EMBL" id="KAK8850516.1"/>
    </source>
</evidence>
<feature type="region of interest" description="Disordered" evidence="1">
    <location>
        <begin position="1"/>
        <end position="162"/>
    </location>
</feature>
<feature type="region of interest" description="Disordered" evidence="1">
    <location>
        <begin position="1136"/>
        <end position="1319"/>
    </location>
</feature>
<dbReference type="GO" id="GO:0005085">
    <property type="term" value="F:guanyl-nucleotide exchange factor activity"/>
    <property type="evidence" value="ECO:0007669"/>
    <property type="project" value="InterPro"/>
</dbReference>
<sequence length="1364" mass="142168">MDPPHKQSLFSSLSLGRASRSSKPPPASDTLAHPLLGASTSSLNLPTSSSDTPSSDSTPSVPSLGHRSTSSVSTQPISMDTIANLPYKPRQRHGGGIGSIGSTGSVFSANGGPSSPTLAPSIMTPNSPATPTGVSAAPTTSTSTSTTFALPPSHSDPPAQALDSAIPTTVTASTSGSSSLTSRLQLQSLKAAGQRIGLGNGSMGMSMIDAIFDKGQLGRAKAGEGGDWGDLLRILMGGKAILLLPTTPSSSLPMTPQTLRDHIAFLSPPVPLASSSFTSKLPGNGTRSLDGKDEHAGSTSVLVTLSGLIGTFKGTTITIESTIPSDSPLHTALRDSATRQIGLSSLRPTQTQSPNDSSTFPSFSLSSETATLPFPPPAKTAPVHSPSETKEKDKTPQSKLGRMNPFASLFGGSNAPSPTLASSSTTAPSATPTSPSMQADCTLSPDMTPTPPRSRPSSPTPSSPKPSLLAIDPPDNASILSDTPSVLSGEGFQVTAYTVSRPIRYNETHKTLTKAIRTHVRDALSRLPDKVVEKVTKLVIPNVASSSLTAGDEVLKGRSHLASDLDNVARLDFDDPTGTGERLQDFMEGIYDDLVACYRSDGQEGLKRKSSGNIPWGRAAHYQSQDGDADGDKERRKKIELDKEELIEKEASEGTERVEALVCRLLYNRLFSPLESDDAKHDEALASRIAALNMLDLSLDHLGLITHPEDEEPAGTIAKGLADIVDRIGNELQKLANASCVTPKDKADALIKAHKVVADGLAQIPNVELRPEGEPYKPPPPPGATPIPTPSSDPTVLHPPAIPTPESLSLKSSPSTKVVPLEREPSRISSDSSSALSNTSDPLTAMASETTPSILQPIRSNSPPVSDLMLGESTDTIQIKEAMSESVMGLTEPLSRDHSASSHGSKALPSSLPRPNSPKVPKQSTSGADLILPIIIYAVVKSNPPQLASQLMYLRRYRSAICLTGEASYAIVNLTAVVEFLEHVDLAELGLGGDSDKVMSIADLSPIGLDYMDESNADAASIATASSRLRGRVFQVGELAAGSANKVISGVMDSSWTALRGLIGTNAVSADEDSSTMTSGASESTRPGMRPRQGSTFSLASVTASVASIAAAAAARNRSRANSRASAEHVWGGNQELVEVASRPASIKERGENDYPTSSDEEDTEEEDPAAPDGDEPKGQSKIIGTGGPGKDKDDTPKQERVSLSNRLASIGVLGRLGNSSPAAGVSGGEAMVTSPSMTESLTSTVPAPASAPKPSIFANLTGSRSASASTSHTHARRSSLLGGGSDPTRSNSPRGSISSIPLSPNPTSALPPTLDETIEPPIDRFMTCELGDIQLSEIGLLLRDYRRLGQLVTSLQSKLTPPS</sequence>